<feature type="region of interest" description="Disordered" evidence="1">
    <location>
        <begin position="255"/>
        <end position="390"/>
    </location>
</feature>
<dbReference type="OrthoDB" id="385287at2759"/>
<feature type="region of interest" description="Disordered" evidence="1">
    <location>
        <begin position="114"/>
        <end position="162"/>
    </location>
</feature>
<feature type="chain" id="PRO_5004887887" evidence="2">
    <location>
        <begin position="22"/>
        <end position="442"/>
    </location>
</feature>
<protein>
    <submittedName>
        <fullName evidence="3">Uncharacterized protein</fullName>
    </submittedName>
</protein>
<sequence>MLKVFSIAFYLFLFLLNLCSGTKTMGIEAEGDWSDEIPEISHLRKGSLIGHLYVDGWSPIWSIYLEGHTDSPSDMETIVDAVIGNDTGRSNHGGEITKWDCLQSFGDVKKEAPCHRATQQKNTPILDQIDHSNYDKKELQNLKSQKEKEKQREKQKGKTKKENSLLRYEIHSGSAWRGSHFCGCVYDNYLVHCDGPYARKNNQRRGESVSTVRASTPVPVCQRSVLHPGRNCPPKDGPNKSKYLDRANNLLASLVSGNFEKKQEANKRSSQWNEEESNENFLKNLINEKGKKGRSEKQMKKEERHVSLQNYEEYNSIDDDNYNDYDDDDNDDNYDNYNNDDDDDDDEGLIDNGNLYVYAIEDNVDEESNEKERKKKRTTNRNGPSDNATSRFNIRYYKNIHKIRKGTTRRLKNIINAFMYDPDCMDILVYFTTDAGDLIMNQ</sequence>
<dbReference type="RefSeq" id="XP_008817139.1">
    <property type="nucleotide sequence ID" value="XM_008818917.1"/>
</dbReference>
<evidence type="ECO:0000313" key="4">
    <source>
        <dbReference type="Proteomes" id="UP000030640"/>
    </source>
</evidence>
<feature type="signal peptide" evidence="2">
    <location>
        <begin position="1"/>
        <end position="21"/>
    </location>
</feature>
<keyword evidence="2" id="KW-0732">Signal</keyword>
<dbReference type="EMBL" id="KI965473">
    <property type="protein sequence ID" value="EUD66130.1"/>
    <property type="molecule type" value="Genomic_DNA"/>
</dbReference>
<feature type="compositionally biased region" description="Basic and acidic residues" evidence="1">
    <location>
        <begin position="286"/>
        <end position="306"/>
    </location>
</feature>
<dbReference type="AlphaFoldDB" id="W7A3A4"/>
<dbReference type="Proteomes" id="UP000030640">
    <property type="component" value="Unassembled WGS sequence"/>
</dbReference>
<dbReference type="GeneID" id="20038599"/>
<gene>
    <name evidence="3" type="ORF">C922_03325</name>
</gene>
<name>W7A3A4_9APIC</name>
<reference evidence="3 4" key="1">
    <citation type="submission" date="2013-02" db="EMBL/GenBank/DDBJ databases">
        <title>The Genome Sequence of Plasmodium inui San Antonio 1.</title>
        <authorList>
            <consortium name="The Broad Institute Genome Sequencing Platform"/>
            <consortium name="The Broad Institute Genome Sequencing Center for Infectious Disease"/>
            <person name="Neafsey D."/>
            <person name="Cheeseman I."/>
            <person name="Volkman S."/>
            <person name="Adams J."/>
            <person name="Walker B."/>
            <person name="Young S.K."/>
            <person name="Zeng Q."/>
            <person name="Gargeya S."/>
            <person name="Fitzgerald M."/>
            <person name="Haas B."/>
            <person name="Abouelleil A."/>
            <person name="Alvarado L."/>
            <person name="Arachchi H.M."/>
            <person name="Berlin A.M."/>
            <person name="Chapman S.B."/>
            <person name="Dewar J."/>
            <person name="Goldberg J."/>
            <person name="Griggs A."/>
            <person name="Gujja S."/>
            <person name="Hansen M."/>
            <person name="Howarth C."/>
            <person name="Imamovic A."/>
            <person name="Larimer J."/>
            <person name="McCowan C."/>
            <person name="Murphy C."/>
            <person name="Neiman D."/>
            <person name="Pearson M."/>
            <person name="Priest M."/>
            <person name="Roberts A."/>
            <person name="Saif S."/>
            <person name="Shea T."/>
            <person name="Sisk P."/>
            <person name="Sykes S."/>
            <person name="Wortman J."/>
            <person name="Nusbaum C."/>
            <person name="Birren B."/>
        </authorList>
    </citation>
    <scope>NUCLEOTIDE SEQUENCE [LARGE SCALE GENOMIC DNA]</scope>
    <source>
        <strain evidence="3 4">San Antonio 1</strain>
    </source>
</reference>
<keyword evidence="4" id="KW-1185">Reference proteome</keyword>
<dbReference type="VEuPathDB" id="PlasmoDB:C922_03325"/>
<evidence type="ECO:0000256" key="1">
    <source>
        <dbReference type="SAM" id="MobiDB-lite"/>
    </source>
</evidence>
<feature type="compositionally biased region" description="Basic and acidic residues" evidence="1">
    <location>
        <begin position="128"/>
        <end position="162"/>
    </location>
</feature>
<proteinExistence type="predicted"/>
<organism evidence="3 4">
    <name type="scientific">Plasmodium inui San Antonio 1</name>
    <dbReference type="NCBI Taxonomy" id="1237626"/>
    <lineage>
        <taxon>Eukaryota</taxon>
        <taxon>Sar</taxon>
        <taxon>Alveolata</taxon>
        <taxon>Apicomplexa</taxon>
        <taxon>Aconoidasida</taxon>
        <taxon>Haemosporida</taxon>
        <taxon>Plasmodiidae</taxon>
        <taxon>Plasmodium</taxon>
        <taxon>Plasmodium (Plasmodium)</taxon>
    </lineage>
</organism>
<accession>W7A3A4</accession>
<evidence type="ECO:0000256" key="2">
    <source>
        <dbReference type="SAM" id="SignalP"/>
    </source>
</evidence>
<feature type="compositionally biased region" description="Acidic residues" evidence="1">
    <location>
        <begin position="315"/>
        <end position="349"/>
    </location>
</feature>
<evidence type="ECO:0000313" key="3">
    <source>
        <dbReference type="EMBL" id="EUD66130.1"/>
    </source>
</evidence>